<dbReference type="Gene3D" id="1.10.10.10">
    <property type="entry name" value="Winged helix-like DNA-binding domain superfamily/Winged helix DNA-binding domain"/>
    <property type="match status" value="1"/>
</dbReference>
<name>A0A1H6DSI5_9ACTN</name>
<dbReference type="Pfam" id="PF00196">
    <property type="entry name" value="GerE"/>
    <property type="match status" value="1"/>
</dbReference>
<dbReference type="OrthoDB" id="7053960at2"/>
<dbReference type="Pfam" id="PF13191">
    <property type="entry name" value="AAA_16"/>
    <property type="match status" value="1"/>
</dbReference>
<keyword evidence="6" id="KW-1185">Reference proteome</keyword>
<dbReference type="InterPro" id="IPR027417">
    <property type="entry name" value="P-loop_NTPase"/>
</dbReference>
<dbReference type="GO" id="GO:0003677">
    <property type="term" value="F:DNA binding"/>
    <property type="evidence" value="ECO:0007669"/>
    <property type="project" value="InterPro"/>
</dbReference>
<dbReference type="InterPro" id="IPR036388">
    <property type="entry name" value="WH-like_DNA-bd_sf"/>
</dbReference>
<evidence type="ECO:0000256" key="3">
    <source>
        <dbReference type="SAM" id="MobiDB-lite"/>
    </source>
</evidence>
<dbReference type="SMART" id="SM00421">
    <property type="entry name" value="HTH_LUXR"/>
    <property type="match status" value="1"/>
</dbReference>
<organism evidence="5 6">
    <name type="scientific">Actinacidiphila yanglinensis</name>
    <dbReference type="NCBI Taxonomy" id="310779"/>
    <lineage>
        <taxon>Bacteria</taxon>
        <taxon>Bacillati</taxon>
        <taxon>Actinomycetota</taxon>
        <taxon>Actinomycetes</taxon>
        <taxon>Kitasatosporales</taxon>
        <taxon>Streptomycetaceae</taxon>
        <taxon>Actinacidiphila</taxon>
    </lineage>
</organism>
<proteinExistence type="predicted"/>
<dbReference type="InterPro" id="IPR041664">
    <property type="entry name" value="AAA_16"/>
</dbReference>
<evidence type="ECO:0000313" key="6">
    <source>
        <dbReference type="Proteomes" id="UP000236754"/>
    </source>
</evidence>
<dbReference type="RefSeq" id="WP_103889405.1">
    <property type="nucleotide sequence ID" value="NZ_FNVU01000018.1"/>
</dbReference>
<protein>
    <submittedName>
        <fullName evidence="5">Regulatory protein, luxR family</fullName>
    </submittedName>
</protein>
<dbReference type="GO" id="GO:0004016">
    <property type="term" value="F:adenylate cyclase activity"/>
    <property type="evidence" value="ECO:0007669"/>
    <property type="project" value="TreeGrafter"/>
</dbReference>
<dbReference type="PANTHER" id="PTHR16305:SF35">
    <property type="entry name" value="TRANSCRIPTIONAL ACTIVATOR DOMAIN"/>
    <property type="match status" value="1"/>
</dbReference>
<evidence type="ECO:0000256" key="2">
    <source>
        <dbReference type="ARBA" id="ARBA00022840"/>
    </source>
</evidence>
<dbReference type="EMBL" id="FNVU01000018">
    <property type="protein sequence ID" value="SEG87673.1"/>
    <property type="molecule type" value="Genomic_DNA"/>
</dbReference>
<evidence type="ECO:0000256" key="1">
    <source>
        <dbReference type="ARBA" id="ARBA00022741"/>
    </source>
</evidence>
<reference evidence="5 6" key="1">
    <citation type="submission" date="2016-10" db="EMBL/GenBank/DDBJ databases">
        <authorList>
            <person name="de Groot N.N."/>
        </authorList>
    </citation>
    <scope>NUCLEOTIDE SEQUENCE [LARGE SCALE GENOMIC DNA]</scope>
    <source>
        <strain evidence="5 6">CGMCC 4.2023</strain>
    </source>
</reference>
<feature type="domain" description="HTH luxR-type" evidence="4">
    <location>
        <begin position="881"/>
        <end position="946"/>
    </location>
</feature>
<dbReference type="InterPro" id="IPR000792">
    <property type="entry name" value="Tscrpt_reg_LuxR_C"/>
</dbReference>
<evidence type="ECO:0000313" key="5">
    <source>
        <dbReference type="EMBL" id="SEG87673.1"/>
    </source>
</evidence>
<dbReference type="CDD" id="cd06170">
    <property type="entry name" value="LuxR_C_like"/>
    <property type="match status" value="1"/>
</dbReference>
<dbReference type="PRINTS" id="PR00038">
    <property type="entry name" value="HTHLUXR"/>
</dbReference>
<dbReference type="SUPFAM" id="SSF52540">
    <property type="entry name" value="P-loop containing nucleoside triphosphate hydrolases"/>
    <property type="match status" value="1"/>
</dbReference>
<gene>
    <name evidence="5" type="ORF">SAMN05216223_118141</name>
</gene>
<dbReference type="Proteomes" id="UP000236754">
    <property type="component" value="Unassembled WGS sequence"/>
</dbReference>
<feature type="region of interest" description="Disordered" evidence="3">
    <location>
        <begin position="487"/>
        <end position="512"/>
    </location>
</feature>
<dbReference type="InterPro" id="IPR016032">
    <property type="entry name" value="Sig_transdc_resp-reg_C-effctor"/>
</dbReference>
<dbReference type="AlphaFoldDB" id="A0A1H6DSI5"/>
<sequence length="951" mass="99837">MSVAPRVPPGPEPLFGRDEDLRYVLSFFEDPAVLGGALLVSGDAGVGKSAVLDAVDAAASDRGIRVLRAAGAEFEADVSYSGLNQLLIPLVDAFDGLSPAHRDALRVAIGLGSGPPPDRLLVSTAVLFLLRHVAAGTPLLLIVDDLPWTDRATTAVLGFVARRLAGTRVGFLAASRTHSDSYFERGGLPEYVLPPLDEAASGALLSSRHPALAPAVRQRLITEARGNPLALVELPASLSGTQRSSLAVLPSVLPLNQRLQALFASRVAVLPATCRGLLLVAALDGTGDMAVIEAAAAERAGLEDLAPAERDHLVRVDSTNRRLSFRHPLIGAAVVEASTAGDRRWAHQALAGALTGQPERRAAHLGEAAAGPDEEVAELLEEAARHRLARGDAIGAVAMLTRASWLSPLAVDKSRRLAQAAYVGVDAGGEVAGASQLLAGARSTNPEGSDSLHAAAAAVFLLINGDGDIDTAHGLLVGAIQSAEREQAAQAAETGDAGNAGSTAHAGSSGPDDAMTDALHTLAQVCWFSGRPALWQPALEAVDRLAAGVPELTWLISRTFADPARCDPGTLARLDALIADSRGETDPTRVIRAATAGAFPDRLGDMVEAMRGVIDRGRQGTAPLGRYLGAAMLVCLHYFFAGRWKDAAELSDEGIALCEERGYHFFRWYFQYIQALLAAARGNFDTSTALSDEVSRWAAPRGAHGAVLFACHPRVLTALGGGDFEAAYRHAGRISPPGALAPYISHAIWVALDLVEAATRTGRTDEAAAHVAAMRGSSMPWLSPRLAMHTHAAGALVASGSDAGALFDQALAVPDTERWPFDRARVHLLYGEHLRRLRATSAARSHLSDALEAFTLLGAAPWAARAAAELRAAGHAVTRSTGRGSAELTAQERQIASLAAAGLTNKQIGERLYLSHRTVGTHLYQIFPKLGINSRAQLRDALALLDGARND</sequence>
<dbReference type="GO" id="GO:0005524">
    <property type="term" value="F:ATP binding"/>
    <property type="evidence" value="ECO:0007669"/>
    <property type="project" value="UniProtKB-KW"/>
</dbReference>
<dbReference type="PANTHER" id="PTHR16305">
    <property type="entry name" value="TESTICULAR SOLUBLE ADENYLYL CYCLASE"/>
    <property type="match status" value="1"/>
</dbReference>
<dbReference type="GO" id="GO:0005737">
    <property type="term" value="C:cytoplasm"/>
    <property type="evidence" value="ECO:0007669"/>
    <property type="project" value="TreeGrafter"/>
</dbReference>
<dbReference type="PROSITE" id="PS50043">
    <property type="entry name" value="HTH_LUXR_2"/>
    <property type="match status" value="1"/>
</dbReference>
<keyword evidence="1" id="KW-0547">Nucleotide-binding</keyword>
<accession>A0A1H6DSI5</accession>
<evidence type="ECO:0000259" key="4">
    <source>
        <dbReference type="PROSITE" id="PS50043"/>
    </source>
</evidence>
<dbReference type="SUPFAM" id="SSF46894">
    <property type="entry name" value="C-terminal effector domain of the bipartite response regulators"/>
    <property type="match status" value="1"/>
</dbReference>
<keyword evidence="2" id="KW-0067">ATP-binding</keyword>
<dbReference type="GO" id="GO:0006355">
    <property type="term" value="P:regulation of DNA-templated transcription"/>
    <property type="evidence" value="ECO:0007669"/>
    <property type="project" value="InterPro"/>
</dbReference>